<dbReference type="InterPro" id="IPR015890">
    <property type="entry name" value="Chorismate_C"/>
</dbReference>
<dbReference type="PRINTS" id="PR00095">
    <property type="entry name" value="ANTSNTHASEI"/>
</dbReference>
<dbReference type="GO" id="GO:0009396">
    <property type="term" value="P:folic acid-containing compound biosynthetic process"/>
    <property type="evidence" value="ECO:0007669"/>
    <property type="project" value="InterPro"/>
</dbReference>
<sequence length="377" mass="43131">MKNYPSFVLFRDDWKSEQLLFTDPVDIICARNEQEFHLAFSRIENARLQGKWLAGYISYEAGFLFDKSLRHLIQAEQDVPLLCFGVFKAPTSPNHVLSRPYQSQKIFLHNPKISWNFKTYQKKFEKFYQNLCSGNCYQGNLTFPIIAQWYGDPLKAFWSLIERQPVRYGSLISLQGPIILSRSPELFFDINNKGYIETRPMKGTMSRGKNILEDQKIVSAFKKDCKNLSENRMIVDLLRNDLSRISITGTVKTPSLFEIEQYTTIHQMVSSVCGQLVHTLQIKDIFAALFPCGSITGVPKIKSMQILQKIEKKPRGIYCGAIGFISPTSIMRFSVAIRTISLFPNNKAVFNVGGAITYDSNAESEYEECLLKSKFAI</sequence>
<dbReference type="PANTHER" id="PTHR11236:SF50">
    <property type="entry name" value="AMINODEOXYCHORISMATE SYNTHASE COMPONENT 1"/>
    <property type="match status" value="1"/>
</dbReference>
<accession>A0A2T4VXA6</accession>
<organism evidence="2 3">
    <name type="scientific">Candidatus Liberibacter europaeus</name>
    <dbReference type="NCBI Taxonomy" id="744859"/>
    <lineage>
        <taxon>Bacteria</taxon>
        <taxon>Pseudomonadati</taxon>
        <taxon>Pseudomonadota</taxon>
        <taxon>Alphaproteobacteria</taxon>
        <taxon>Hyphomicrobiales</taxon>
        <taxon>Rhizobiaceae</taxon>
        <taxon>Liberibacter</taxon>
    </lineage>
</organism>
<feature type="domain" description="Chorismate-utilising enzyme C-terminal" evidence="1">
    <location>
        <begin position="117"/>
        <end position="372"/>
    </location>
</feature>
<dbReference type="AlphaFoldDB" id="A0A2T4VXA6"/>
<dbReference type="InterPro" id="IPR019999">
    <property type="entry name" value="Anth_synth_I-like"/>
</dbReference>
<dbReference type="Pfam" id="PF00425">
    <property type="entry name" value="Chorismate_bind"/>
    <property type="match status" value="1"/>
</dbReference>
<dbReference type="PANTHER" id="PTHR11236">
    <property type="entry name" value="AMINOBENZOATE/ANTHRANILATE SYNTHASE"/>
    <property type="match status" value="1"/>
</dbReference>
<protein>
    <submittedName>
        <fullName evidence="2">Aminodeoxychorismate synthase, component I</fullName>
    </submittedName>
</protein>
<dbReference type="NCBIfam" id="TIGR00553">
    <property type="entry name" value="pabB"/>
    <property type="match status" value="1"/>
</dbReference>
<dbReference type="InterPro" id="IPR005802">
    <property type="entry name" value="ADC_synth_comp_1"/>
</dbReference>
<comment type="caution">
    <text evidence="2">The sequence shown here is derived from an EMBL/GenBank/DDBJ whole genome shotgun (WGS) entry which is preliminary data.</text>
</comment>
<evidence type="ECO:0000259" key="1">
    <source>
        <dbReference type="Pfam" id="PF00425"/>
    </source>
</evidence>
<dbReference type="InterPro" id="IPR005801">
    <property type="entry name" value="ADC_synthase"/>
</dbReference>
<gene>
    <name evidence="2" type="primary">pabB</name>
    <name evidence="2" type="ORF">C4617_04200</name>
</gene>
<dbReference type="Proteomes" id="UP000240811">
    <property type="component" value="Unassembled WGS sequence"/>
</dbReference>
<reference evidence="3" key="1">
    <citation type="submission" date="2018-02" db="EMBL/GenBank/DDBJ databases">
        <title>Genome sequence of Candidatus Liberibacter europaeus.</title>
        <authorList>
            <person name="Frampton R.A."/>
            <person name="Thompson S.M."/>
            <person name="David C."/>
            <person name="Addison S.M."/>
            <person name="Smith G.R."/>
        </authorList>
    </citation>
    <scope>NUCLEOTIDE SEQUENCE [LARGE SCALE GENOMIC DNA]</scope>
</reference>
<evidence type="ECO:0000313" key="3">
    <source>
        <dbReference type="Proteomes" id="UP000240811"/>
    </source>
</evidence>
<dbReference type="GO" id="GO:0000162">
    <property type="term" value="P:L-tryptophan biosynthetic process"/>
    <property type="evidence" value="ECO:0007669"/>
    <property type="project" value="TreeGrafter"/>
</dbReference>
<dbReference type="GO" id="GO:0046820">
    <property type="term" value="F:4-amino-4-deoxychorismate synthase activity"/>
    <property type="evidence" value="ECO:0007669"/>
    <property type="project" value="TreeGrafter"/>
</dbReference>
<dbReference type="SUPFAM" id="SSF56322">
    <property type="entry name" value="ADC synthase"/>
    <property type="match status" value="1"/>
</dbReference>
<dbReference type="Gene3D" id="3.60.120.10">
    <property type="entry name" value="Anthranilate synthase"/>
    <property type="match status" value="1"/>
</dbReference>
<evidence type="ECO:0000313" key="2">
    <source>
        <dbReference type="EMBL" id="PTL86405.1"/>
    </source>
</evidence>
<proteinExistence type="predicted"/>
<dbReference type="NCBIfam" id="NF005698">
    <property type="entry name" value="PRK07508.1"/>
    <property type="match status" value="1"/>
</dbReference>
<name>A0A2T4VXA6_9HYPH</name>
<dbReference type="EMBL" id="PSQJ01000004">
    <property type="protein sequence ID" value="PTL86405.1"/>
    <property type="molecule type" value="Genomic_DNA"/>
</dbReference>